<proteinExistence type="predicted"/>
<dbReference type="SUPFAM" id="SSF46785">
    <property type="entry name" value="Winged helix' DNA-binding domain"/>
    <property type="match status" value="1"/>
</dbReference>
<dbReference type="Proteomes" id="UP001055200">
    <property type="component" value="Chromosome"/>
</dbReference>
<feature type="region of interest" description="Disordered" evidence="1">
    <location>
        <begin position="1"/>
        <end position="20"/>
    </location>
</feature>
<feature type="compositionally biased region" description="Polar residues" evidence="1">
    <location>
        <begin position="1"/>
        <end position="11"/>
    </location>
</feature>
<reference evidence="2" key="1">
    <citation type="submission" date="2022-08" db="EMBL/GenBank/DDBJ databases">
        <title>Complete genome sequence of 14 non-tuberculosis mycobacteria type-strains.</title>
        <authorList>
            <person name="Igarashi Y."/>
            <person name="Osugi A."/>
            <person name="Mitarai S."/>
        </authorList>
    </citation>
    <scope>NUCLEOTIDE SEQUENCE</scope>
    <source>
        <strain evidence="2">DSM 45575</strain>
    </source>
</reference>
<gene>
    <name evidence="2" type="ORF">MIU77_04605</name>
</gene>
<dbReference type="Gene3D" id="1.10.10.10">
    <property type="entry name" value="Winged helix-like DNA-binding domain superfamily/Winged helix DNA-binding domain"/>
    <property type="match status" value="1"/>
</dbReference>
<sequence>MDQDRTGQQPDRQARWPRNRQRDRVLGLVREYNGAVDVTTLAQRTGLHVTTIRFHLDGLCSAGLVARTRINRQGVGRPRTGYVAVQGRMDYRSVVEVLAMELGDTVAERRQKAQRAGRRWAARILTETPEADGAASDDEDRLESQTALATTVFERMGFAPDPDTSTTAADVPSTGRAARQRTIRLRGCPVRELALEYPEVSCGIHLGLLQGLADADPGSAPERCAASSLQVELEPFVTPELCVAKVFCND</sequence>
<evidence type="ECO:0000313" key="3">
    <source>
        <dbReference type="Proteomes" id="UP001055200"/>
    </source>
</evidence>
<evidence type="ECO:0000313" key="2">
    <source>
        <dbReference type="EMBL" id="ULN53614.1"/>
    </source>
</evidence>
<dbReference type="InterPro" id="IPR036390">
    <property type="entry name" value="WH_DNA-bd_sf"/>
</dbReference>
<protein>
    <submittedName>
        <fullName evidence="2">Transcriptional regulator</fullName>
    </submittedName>
</protein>
<keyword evidence="3" id="KW-1185">Reference proteome</keyword>
<dbReference type="RefSeq" id="WP_240171864.1">
    <property type="nucleotide sequence ID" value="NZ_CP092365.1"/>
</dbReference>
<accession>A0ABY3U379</accession>
<name>A0ABY3U379_9MYCO</name>
<dbReference type="InterPro" id="IPR036388">
    <property type="entry name" value="WH-like_DNA-bd_sf"/>
</dbReference>
<organism evidence="2 3">
    <name type="scientific">Mycolicibacillus parakoreensis</name>
    <dbReference type="NCBI Taxonomy" id="1069221"/>
    <lineage>
        <taxon>Bacteria</taxon>
        <taxon>Bacillati</taxon>
        <taxon>Actinomycetota</taxon>
        <taxon>Actinomycetes</taxon>
        <taxon>Mycobacteriales</taxon>
        <taxon>Mycobacteriaceae</taxon>
        <taxon>Mycolicibacillus</taxon>
    </lineage>
</organism>
<feature type="region of interest" description="Disordered" evidence="1">
    <location>
        <begin position="157"/>
        <end position="176"/>
    </location>
</feature>
<dbReference type="EMBL" id="CP092365">
    <property type="protein sequence ID" value="ULN53614.1"/>
    <property type="molecule type" value="Genomic_DNA"/>
</dbReference>
<evidence type="ECO:0000256" key="1">
    <source>
        <dbReference type="SAM" id="MobiDB-lite"/>
    </source>
</evidence>